<keyword evidence="5 6" id="KW-0472">Membrane</keyword>
<proteinExistence type="predicted"/>
<evidence type="ECO:0000256" key="4">
    <source>
        <dbReference type="ARBA" id="ARBA00022989"/>
    </source>
</evidence>
<feature type="transmembrane region" description="Helical" evidence="6">
    <location>
        <begin position="182"/>
        <end position="201"/>
    </location>
</feature>
<dbReference type="RefSeq" id="WP_189575430.1">
    <property type="nucleotide sequence ID" value="NZ_BMXU01000002.1"/>
</dbReference>
<dbReference type="PANTHER" id="PTHR30086:SF20">
    <property type="entry name" value="ARGININE EXPORTER PROTEIN ARGO-RELATED"/>
    <property type="match status" value="1"/>
</dbReference>
<evidence type="ECO:0000256" key="6">
    <source>
        <dbReference type="SAM" id="Phobius"/>
    </source>
</evidence>
<keyword evidence="8" id="KW-1185">Reference proteome</keyword>
<reference evidence="8" key="1">
    <citation type="journal article" date="2019" name="Int. J. Syst. Evol. Microbiol.">
        <title>The Global Catalogue of Microorganisms (GCM) 10K type strain sequencing project: providing services to taxonomists for standard genome sequencing and annotation.</title>
        <authorList>
            <consortium name="The Broad Institute Genomics Platform"/>
            <consortium name="The Broad Institute Genome Sequencing Center for Infectious Disease"/>
            <person name="Wu L."/>
            <person name="Ma J."/>
        </authorList>
    </citation>
    <scope>NUCLEOTIDE SEQUENCE [LARGE SCALE GENOMIC DNA]</scope>
    <source>
        <strain evidence="8">KCTC 22245</strain>
    </source>
</reference>
<accession>A0ABV7ME15</accession>
<name>A0ABV7ME15_9PROT</name>
<evidence type="ECO:0000313" key="8">
    <source>
        <dbReference type="Proteomes" id="UP001595607"/>
    </source>
</evidence>
<evidence type="ECO:0000256" key="5">
    <source>
        <dbReference type="ARBA" id="ARBA00023136"/>
    </source>
</evidence>
<evidence type="ECO:0000313" key="7">
    <source>
        <dbReference type="EMBL" id="MFC3303157.1"/>
    </source>
</evidence>
<keyword evidence="2" id="KW-1003">Cell membrane</keyword>
<feature type="transmembrane region" description="Helical" evidence="6">
    <location>
        <begin position="70"/>
        <end position="87"/>
    </location>
</feature>
<evidence type="ECO:0000256" key="3">
    <source>
        <dbReference type="ARBA" id="ARBA00022692"/>
    </source>
</evidence>
<organism evidence="7 8">
    <name type="scientific">Parvularcula lutaonensis</name>
    <dbReference type="NCBI Taxonomy" id="491923"/>
    <lineage>
        <taxon>Bacteria</taxon>
        <taxon>Pseudomonadati</taxon>
        <taxon>Pseudomonadota</taxon>
        <taxon>Alphaproteobacteria</taxon>
        <taxon>Parvularculales</taxon>
        <taxon>Parvularculaceae</taxon>
        <taxon>Parvularcula</taxon>
    </lineage>
</organism>
<dbReference type="Proteomes" id="UP001595607">
    <property type="component" value="Unassembled WGS sequence"/>
</dbReference>
<comment type="caution">
    <text evidence="7">The sequence shown here is derived from an EMBL/GenBank/DDBJ whole genome shotgun (WGS) entry which is preliminary data.</text>
</comment>
<dbReference type="Pfam" id="PF01810">
    <property type="entry name" value="LysE"/>
    <property type="match status" value="1"/>
</dbReference>
<keyword evidence="4 6" id="KW-1133">Transmembrane helix</keyword>
<dbReference type="InterPro" id="IPR001123">
    <property type="entry name" value="LeuE-type"/>
</dbReference>
<dbReference type="PANTHER" id="PTHR30086">
    <property type="entry name" value="ARGININE EXPORTER PROTEIN ARGO"/>
    <property type="match status" value="1"/>
</dbReference>
<feature type="transmembrane region" description="Helical" evidence="6">
    <location>
        <begin position="142"/>
        <end position="170"/>
    </location>
</feature>
<dbReference type="EMBL" id="JBHRVA010000003">
    <property type="protein sequence ID" value="MFC3303157.1"/>
    <property type="molecule type" value="Genomic_DNA"/>
</dbReference>
<evidence type="ECO:0000256" key="2">
    <source>
        <dbReference type="ARBA" id="ARBA00022475"/>
    </source>
</evidence>
<gene>
    <name evidence="7" type="ORF">ACFONP_10480</name>
</gene>
<evidence type="ECO:0000256" key="1">
    <source>
        <dbReference type="ARBA" id="ARBA00004651"/>
    </source>
</evidence>
<sequence>MLTSLGLLVLAAASILGSPGPAPLSLAATGASAGLRGGLPYLSGLVLAIAADCAMVALGLGALISSGGPVTIVLLAFSITYIVYIAWKIAAAPLLVDAGAPERVPSFRDGLILNLTNPKAYAAIAAVYAGFPLPIEDRVLQLVSIGVATVLVALVVDFAWLAAGSTLAGLFRHPRWARPLRVIFAALMLAAVGLSLAKLLGA</sequence>
<keyword evidence="3 6" id="KW-0812">Transmembrane</keyword>
<comment type="subcellular location">
    <subcellularLocation>
        <location evidence="1">Cell membrane</location>
        <topology evidence="1">Multi-pass membrane protein</topology>
    </subcellularLocation>
</comment>
<feature type="transmembrane region" description="Helical" evidence="6">
    <location>
        <begin position="43"/>
        <end position="63"/>
    </location>
</feature>
<protein>
    <submittedName>
        <fullName evidence="7">LysE family translocator</fullName>
    </submittedName>
</protein>